<evidence type="ECO:0000313" key="2">
    <source>
        <dbReference type="Proteomes" id="UP000029066"/>
    </source>
</evidence>
<dbReference type="AlphaFoldDB" id="A0A087D5N4"/>
<organism evidence="1 2">
    <name type="scientific">Bifidobacterium saguini DSM 23967</name>
    <dbReference type="NCBI Taxonomy" id="1437607"/>
    <lineage>
        <taxon>Bacteria</taxon>
        <taxon>Bacillati</taxon>
        <taxon>Actinomycetota</taxon>
        <taxon>Actinomycetes</taxon>
        <taxon>Bifidobacteriales</taxon>
        <taxon>Bifidobacteriaceae</taxon>
        <taxon>Bifidobacterium</taxon>
    </lineage>
</organism>
<dbReference type="STRING" id="1437607.BISA_2206"/>
<gene>
    <name evidence="1" type="ORF">BISA_2206</name>
</gene>
<dbReference type="RefSeq" id="WP_033892089.1">
    <property type="nucleotide sequence ID" value="NZ_JDUT01000018.1"/>
</dbReference>
<dbReference type="EMBL" id="JGZN01000020">
    <property type="protein sequence ID" value="KFI90834.1"/>
    <property type="molecule type" value="Genomic_DNA"/>
</dbReference>
<dbReference type="OrthoDB" id="3275170at2"/>
<accession>A0A087D5N4</accession>
<comment type="caution">
    <text evidence="1">The sequence shown here is derived from an EMBL/GenBank/DDBJ whole genome shotgun (WGS) entry which is preliminary data.</text>
</comment>
<protein>
    <submittedName>
        <fullName evidence="1">Uncharacterized protein</fullName>
    </submittedName>
</protein>
<evidence type="ECO:0000313" key="1">
    <source>
        <dbReference type="EMBL" id="KFI90834.1"/>
    </source>
</evidence>
<proteinExistence type="predicted"/>
<reference evidence="1 2" key="1">
    <citation type="submission" date="2014-03" db="EMBL/GenBank/DDBJ databases">
        <title>Genomics of Bifidobacteria.</title>
        <authorList>
            <person name="Ventura M."/>
            <person name="Milani C."/>
            <person name="Lugli G.A."/>
        </authorList>
    </citation>
    <scope>NUCLEOTIDE SEQUENCE [LARGE SCALE GENOMIC DNA]</scope>
    <source>
        <strain evidence="1 2">DSM 23967</strain>
    </source>
</reference>
<name>A0A087D5N4_9BIFI</name>
<dbReference type="Proteomes" id="UP000029066">
    <property type="component" value="Unassembled WGS sequence"/>
</dbReference>
<sequence>MNDEYQVEGIMDHTVGRLIDHSDRSQIGPSLCLESYDGQRHANVTAAMEEDDEQELRDFLMEEDGSKGLALAEGFIRHWQRGEYRAAAAMLEYSGVSCTLESHIDIREWADAERHLDSYGFKGIQARLKQAGELIRQAGELLRGADAIAMDVDPHYYAAAYTVKTVSLCDQLRESVRDAAEMAHDCDERDTVEGLAALQDLLGDGNAAGPTAAR</sequence>